<dbReference type="InterPro" id="IPR035965">
    <property type="entry name" value="PAS-like_dom_sf"/>
</dbReference>
<gene>
    <name evidence="8" type="ORF">GURASL_27440</name>
</gene>
<sequence length="699" mass="78683">MKQPVTINLEHFFAKRLYPLALGISLLISLLFPVTFYLVEYQGLKRSATLYAQNTAEQLKGVIIETRALWKYQIYRFAELTRDLSNDKEVILIRVFDERGAPISNYHFASEAASSWWNRHPPEGTAPIIFNNRHLGRVSIGVSQQRLLLETAALFAVSVATGLLLGSLTYFFPLNVVRKLEAELQDLFDRLRKAGRDSDQLRQAAQASERRLRELIEGLDAIVWEADPGEGRFTFVSHQGEELFRIGVEQWLAGDDFFAGQIAPADRERVVAAYRQTCRTGASRQLEYRRLAADGSPVWIQDNLRLVTDDQQKCQLRGVMVDISTKRTADEALRQANTELTHSIDALERRNREISHLHELGEMLQLCRNLDEAYHIVSIAVRNLFRTEAGAIYMLNDAGRRYELAIDWGKQPSHPTAFPVETCRARRRDEPFAAEPAQPRCSNTNCSFSRDYVCIPMVAQGDTMGLLNLKSPDLHGHSELNSGAGHSPDLQLAVTVAEHVALAIANLKLRETLRDQSIHDALTGLFNRRFMEEALAREISVAQRRGSAFSLIMIDLDHFKRVNDTFGHDAGDTLLREFGIFLLSNVREYDIACRYGGEEFICILPETLPEHAEERAEELRDRIAARRFEHLGRALGRVTMSIGVAAYPHHGSTKDRLFKAVDEALYRAKEDGRDRVCLAKTPPASAAGSEGATSAMPGT</sequence>
<dbReference type="InterPro" id="IPR043128">
    <property type="entry name" value="Rev_trsase/Diguanyl_cyclase"/>
</dbReference>
<keyword evidence="5" id="KW-0812">Transmembrane</keyword>
<dbReference type="PANTHER" id="PTHR45138">
    <property type="entry name" value="REGULATORY COMPONENTS OF SENSORY TRANSDUCTION SYSTEM"/>
    <property type="match status" value="1"/>
</dbReference>
<dbReference type="SMART" id="SM00267">
    <property type="entry name" value="GGDEF"/>
    <property type="match status" value="1"/>
</dbReference>
<dbReference type="SUPFAM" id="SSF55781">
    <property type="entry name" value="GAF domain-like"/>
    <property type="match status" value="1"/>
</dbReference>
<evidence type="ECO:0000256" key="1">
    <source>
        <dbReference type="ARBA" id="ARBA00012528"/>
    </source>
</evidence>
<evidence type="ECO:0000256" key="4">
    <source>
        <dbReference type="SAM" id="MobiDB-lite"/>
    </source>
</evidence>
<dbReference type="PROSITE" id="PS50113">
    <property type="entry name" value="PAC"/>
    <property type="match status" value="1"/>
</dbReference>
<dbReference type="SMART" id="SM00091">
    <property type="entry name" value="PAS"/>
    <property type="match status" value="1"/>
</dbReference>
<keyword evidence="9" id="KW-1185">Reference proteome</keyword>
<keyword evidence="5" id="KW-1133">Transmembrane helix</keyword>
<evidence type="ECO:0000259" key="6">
    <source>
        <dbReference type="PROSITE" id="PS50113"/>
    </source>
</evidence>
<dbReference type="SUPFAM" id="SSF55073">
    <property type="entry name" value="Nucleotide cyclase"/>
    <property type="match status" value="1"/>
</dbReference>
<feature type="transmembrane region" description="Helical" evidence="5">
    <location>
        <begin position="20"/>
        <end position="39"/>
    </location>
</feature>
<dbReference type="RefSeq" id="WP_281999942.1">
    <property type="nucleotide sequence ID" value="NZ_AP027151.1"/>
</dbReference>
<accession>A0ABM8EN32</accession>
<feature type="coiled-coil region" evidence="3">
    <location>
        <begin position="177"/>
        <end position="218"/>
    </location>
</feature>
<dbReference type="CDD" id="cd01949">
    <property type="entry name" value="GGDEF"/>
    <property type="match status" value="1"/>
</dbReference>
<dbReference type="InterPro" id="IPR029016">
    <property type="entry name" value="GAF-like_dom_sf"/>
</dbReference>
<protein>
    <recommendedName>
        <fullName evidence="1">diguanylate cyclase</fullName>
        <ecNumber evidence="1">2.7.7.65</ecNumber>
    </recommendedName>
</protein>
<dbReference type="NCBIfam" id="TIGR00254">
    <property type="entry name" value="GGDEF"/>
    <property type="match status" value="1"/>
</dbReference>
<name>A0ABM8EN32_9BACT</name>
<dbReference type="InterPro" id="IPR050469">
    <property type="entry name" value="Diguanylate_Cyclase"/>
</dbReference>
<dbReference type="InterPro" id="IPR013655">
    <property type="entry name" value="PAS_fold_3"/>
</dbReference>
<evidence type="ECO:0000313" key="8">
    <source>
        <dbReference type="EMBL" id="BDV43821.1"/>
    </source>
</evidence>
<feature type="transmembrane region" description="Helical" evidence="5">
    <location>
        <begin position="147"/>
        <end position="172"/>
    </location>
</feature>
<dbReference type="InterPro" id="IPR000700">
    <property type="entry name" value="PAS-assoc_C"/>
</dbReference>
<keyword evidence="5" id="KW-0472">Membrane</keyword>
<dbReference type="NCBIfam" id="TIGR00229">
    <property type="entry name" value="sensory_box"/>
    <property type="match status" value="1"/>
</dbReference>
<feature type="domain" description="GGDEF" evidence="7">
    <location>
        <begin position="547"/>
        <end position="681"/>
    </location>
</feature>
<proteinExistence type="predicted"/>
<dbReference type="Pfam" id="PF01590">
    <property type="entry name" value="GAF"/>
    <property type="match status" value="1"/>
</dbReference>
<dbReference type="SMART" id="SM00065">
    <property type="entry name" value="GAF"/>
    <property type="match status" value="1"/>
</dbReference>
<dbReference type="Pfam" id="PF08447">
    <property type="entry name" value="PAS_3"/>
    <property type="match status" value="1"/>
</dbReference>
<evidence type="ECO:0000313" key="9">
    <source>
        <dbReference type="Proteomes" id="UP001317705"/>
    </source>
</evidence>
<dbReference type="SUPFAM" id="SSF55785">
    <property type="entry name" value="PYP-like sensor domain (PAS domain)"/>
    <property type="match status" value="1"/>
</dbReference>
<feature type="compositionally biased region" description="Low complexity" evidence="4">
    <location>
        <begin position="681"/>
        <end position="699"/>
    </location>
</feature>
<evidence type="ECO:0000256" key="2">
    <source>
        <dbReference type="ARBA" id="ARBA00034247"/>
    </source>
</evidence>
<dbReference type="EMBL" id="AP027151">
    <property type="protein sequence ID" value="BDV43821.1"/>
    <property type="molecule type" value="Genomic_DNA"/>
</dbReference>
<dbReference type="PANTHER" id="PTHR45138:SF9">
    <property type="entry name" value="DIGUANYLATE CYCLASE DGCM-RELATED"/>
    <property type="match status" value="1"/>
</dbReference>
<dbReference type="EC" id="2.7.7.65" evidence="1"/>
<dbReference type="PROSITE" id="PS50887">
    <property type="entry name" value="GGDEF"/>
    <property type="match status" value="1"/>
</dbReference>
<dbReference type="Gene3D" id="3.30.70.270">
    <property type="match status" value="1"/>
</dbReference>
<dbReference type="CDD" id="cd00130">
    <property type="entry name" value="PAS"/>
    <property type="match status" value="1"/>
</dbReference>
<dbReference type="InterPro" id="IPR029787">
    <property type="entry name" value="Nucleotide_cyclase"/>
</dbReference>
<evidence type="ECO:0000256" key="3">
    <source>
        <dbReference type="SAM" id="Coils"/>
    </source>
</evidence>
<feature type="region of interest" description="Disordered" evidence="4">
    <location>
        <begin position="680"/>
        <end position="699"/>
    </location>
</feature>
<dbReference type="Proteomes" id="UP001317705">
    <property type="component" value="Chromosome"/>
</dbReference>
<organism evidence="8 9">
    <name type="scientific">Geotalea uraniireducens</name>
    <dbReference type="NCBI Taxonomy" id="351604"/>
    <lineage>
        <taxon>Bacteria</taxon>
        <taxon>Pseudomonadati</taxon>
        <taxon>Thermodesulfobacteriota</taxon>
        <taxon>Desulfuromonadia</taxon>
        <taxon>Geobacterales</taxon>
        <taxon>Geobacteraceae</taxon>
        <taxon>Geotalea</taxon>
    </lineage>
</organism>
<comment type="catalytic activity">
    <reaction evidence="2">
        <text>2 GTP = 3',3'-c-di-GMP + 2 diphosphate</text>
        <dbReference type="Rhea" id="RHEA:24898"/>
        <dbReference type="ChEBI" id="CHEBI:33019"/>
        <dbReference type="ChEBI" id="CHEBI:37565"/>
        <dbReference type="ChEBI" id="CHEBI:58805"/>
        <dbReference type="EC" id="2.7.7.65"/>
    </reaction>
</comment>
<reference evidence="8 9" key="1">
    <citation type="submission" date="2022-12" db="EMBL/GenBank/DDBJ databases">
        <title>Polyphasic characterization of Geotalea uranireducens NIT-SL11 newly isolated from a complex of sewage sludge and microbially reduced graphene oxide.</title>
        <authorList>
            <person name="Xie L."/>
            <person name="Yoshida N."/>
            <person name="Meng L."/>
        </authorList>
    </citation>
    <scope>NUCLEOTIDE SEQUENCE [LARGE SCALE GENOMIC DNA]</scope>
    <source>
        <strain evidence="8 9">NIT-SL11</strain>
    </source>
</reference>
<dbReference type="InterPro" id="IPR000014">
    <property type="entry name" value="PAS"/>
</dbReference>
<evidence type="ECO:0000259" key="7">
    <source>
        <dbReference type="PROSITE" id="PS50887"/>
    </source>
</evidence>
<keyword evidence="3" id="KW-0175">Coiled coil</keyword>
<dbReference type="InterPro" id="IPR000160">
    <property type="entry name" value="GGDEF_dom"/>
</dbReference>
<evidence type="ECO:0000256" key="5">
    <source>
        <dbReference type="SAM" id="Phobius"/>
    </source>
</evidence>
<feature type="domain" description="PAC" evidence="6">
    <location>
        <begin position="284"/>
        <end position="335"/>
    </location>
</feature>
<dbReference type="Gene3D" id="3.30.450.40">
    <property type="match status" value="1"/>
</dbReference>
<dbReference type="Pfam" id="PF00990">
    <property type="entry name" value="GGDEF"/>
    <property type="match status" value="1"/>
</dbReference>
<dbReference type="Gene3D" id="3.30.450.20">
    <property type="entry name" value="PAS domain"/>
    <property type="match status" value="1"/>
</dbReference>
<dbReference type="InterPro" id="IPR003018">
    <property type="entry name" value="GAF"/>
</dbReference>